<comment type="caution">
    <text evidence="3">The sequence shown here is derived from an EMBL/GenBank/DDBJ whole genome shotgun (WGS) entry which is preliminary data.</text>
</comment>
<feature type="transmembrane region" description="Helical" evidence="2">
    <location>
        <begin position="21"/>
        <end position="40"/>
    </location>
</feature>
<dbReference type="PANTHER" id="PTHR31503:SF22">
    <property type="entry name" value="VACUOLAR CALCIUM ION TRANSPORTER"/>
    <property type="match status" value="1"/>
</dbReference>
<keyword evidence="1" id="KW-0813">Transport</keyword>
<feature type="transmembrane region" description="Helical" evidence="2">
    <location>
        <begin position="282"/>
        <end position="302"/>
    </location>
</feature>
<proteinExistence type="predicted"/>
<dbReference type="AlphaFoldDB" id="A0A9N9FY09"/>
<dbReference type="GO" id="GO:0000329">
    <property type="term" value="C:fungal-type vacuole membrane"/>
    <property type="evidence" value="ECO:0007669"/>
    <property type="project" value="TreeGrafter"/>
</dbReference>
<feature type="transmembrane region" description="Helical" evidence="2">
    <location>
        <begin position="85"/>
        <end position="108"/>
    </location>
</feature>
<keyword evidence="2" id="KW-1133">Transmembrane helix</keyword>
<evidence type="ECO:0000313" key="4">
    <source>
        <dbReference type="Proteomes" id="UP000789405"/>
    </source>
</evidence>
<keyword evidence="1" id="KW-0406">Ion transport</keyword>
<sequence>MSQSTGKARKKLSPIESFKKIFYSKINLFLFFVPVGYVVHFLNLNAILVFIANSLAVISLGYRLNELTYYFEELEQEFSSTIAQLITAVLTLACISLVLPAAFSVFIQKSSNDIMVLRISYGTSMLYTHKKLFKLSREGEEHIDTITSLILLAIMAVIMFFSAIFLVNSIDGIVGISKTFIGLILLPIVCHIAKFITIAFVDIEYIEFEKICRDCKEKMEKMATKNVNNAECDKCKEFNLPECKKRMKATTILSSKSSIRTALLTTPILVILGWIISKPMSLNFPPFQTICVVIAVILKNYLIQMANQIG</sequence>
<feature type="transmembrane region" description="Helical" evidence="2">
    <location>
        <begin position="179"/>
        <end position="201"/>
    </location>
</feature>
<protein>
    <submittedName>
        <fullName evidence="3">20400_t:CDS:1</fullName>
    </submittedName>
</protein>
<evidence type="ECO:0000313" key="3">
    <source>
        <dbReference type="EMBL" id="CAG8564119.1"/>
    </source>
</evidence>
<dbReference type="Proteomes" id="UP000789405">
    <property type="component" value="Unassembled WGS sequence"/>
</dbReference>
<evidence type="ECO:0000256" key="1">
    <source>
        <dbReference type="ARBA" id="ARBA00023065"/>
    </source>
</evidence>
<gene>
    <name evidence="3" type="ORF">DERYTH_LOCUS5883</name>
</gene>
<dbReference type="OrthoDB" id="10360064at2759"/>
<feature type="transmembrane region" description="Helical" evidence="2">
    <location>
        <begin position="145"/>
        <end position="167"/>
    </location>
</feature>
<dbReference type="GO" id="GO:0006874">
    <property type="term" value="P:intracellular calcium ion homeostasis"/>
    <property type="evidence" value="ECO:0007669"/>
    <property type="project" value="TreeGrafter"/>
</dbReference>
<keyword evidence="2" id="KW-0472">Membrane</keyword>
<dbReference type="EMBL" id="CAJVPY010002540">
    <property type="protein sequence ID" value="CAG8564119.1"/>
    <property type="molecule type" value="Genomic_DNA"/>
</dbReference>
<evidence type="ECO:0000256" key="2">
    <source>
        <dbReference type="SAM" id="Phobius"/>
    </source>
</evidence>
<dbReference type="PANTHER" id="PTHR31503">
    <property type="entry name" value="VACUOLAR CALCIUM ION TRANSPORTER"/>
    <property type="match status" value="1"/>
</dbReference>
<keyword evidence="4" id="KW-1185">Reference proteome</keyword>
<keyword evidence="2" id="KW-0812">Transmembrane</keyword>
<dbReference type="GO" id="GO:0015369">
    <property type="term" value="F:calcium:proton antiporter activity"/>
    <property type="evidence" value="ECO:0007669"/>
    <property type="project" value="TreeGrafter"/>
</dbReference>
<organism evidence="3 4">
    <name type="scientific">Dentiscutata erythropus</name>
    <dbReference type="NCBI Taxonomy" id="1348616"/>
    <lineage>
        <taxon>Eukaryota</taxon>
        <taxon>Fungi</taxon>
        <taxon>Fungi incertae sedis</taxon>
        <taxon>Mucoromycota</taxon>
        <taxon>Glomeromycotina</taxon>
        <taxon>Glomeromycetes</taxon>
        <taxon>Diversisporales</taxon>
        <taxon>Gigasporaceae</taxon>
        <taxon>Dentiscutata</taxon>
    </lineage>
</organism>
<accession>A0A9N9FY09</accession>
<dbReference type="InterPro" id="IPR004713">
    <property type="entry name" value="CaH_exchang"/>
</dbReference>
<name>A0A9N9FY09_9GLOM</name>
<feature type="transmembrane region" description="Helical" evidence="2">
    <location>
        <begin position="257"/>
        <end position="276"/>
    </location>
</feature>
<reference evidence="3" key="1">
    <citation type="submission" date="2021-06" db="EMBL/GenBank/DDBJ databases">
        <authorList>
            <person name="Kallberg Y."/>
            <person name="Tangrot J."/>
            <person name="Rosling A."/>
        </authorList>
    </citation>
    <scope>NUCLEOTIDE SEQUENCE</scope>
    <source>
        <strain evidence="3">MA453B</strain>
    </source>
</reference>